<dbReference type="Proteomes" id="UP000053087">
    <property type="component" value="Chromosome"/>
</dbReference>
<protein>
    <submittedName>
        <fullName evidence="2">Uncharacterized protein</fullName>
    </submittedName>
</protein>
<evidence type="ECO:0000256" key="1">
    <source>
        <dbReference type="SAM" id="MobiDB-lite"/>
    </source>
</evidence>
<keyword evidence="3" id="KW-1185">Reference proteome</keyword>
<evidence type="ECO:0000313" key="2">
    <source>
        <dbReference type="EMBL" id="AYK14519.1"/>
    </source>
</evidence>
<name>A0A660HQY0_9EURY</name>
<sequence>MGTGQATIRGRDGTSASGKKVSKYSPQYKATSTGTAVTKPSSASNKNASSSAIENAPKSTEGVTTQQPTETGPTIRGREGTSASGKKVSKYSPQYKATSTGTAVAKDSTPVSIPQSKGSSQQSRIFIRNRFYYENGLPADAIQQPKTAVAPAKVAANQEAKIEQARRIADSGIKSFANLIVPGKKYEIEKIPTESEQKRSNILATGIEIGMGGAVDTSSIKKPSISKDDLKTWKVYEESQKLAQKIDAKQEALLSPVPESTAKDFIRGLTNAPELAVSMAGMLPVGIEGAIKDPGSVPHGIVTGAGIVAGSLYKQAKESPAQFAGEMLGMAAIGKLGSAAKNKASVVGKEYLPPEKVIRPEVLSGTQEFPLAPKGTTASQLIKDFETSTYRYPRTEGPGGWHATPQRFASETIAQPGSSSVVGLHLGPDVSPHFLGVSEKGGIPKVKLFGWGEPSRRPAANWVDVQNIRPLPEGIRGKGAAVTNEYLMTQAPKGQGYVTPKFEALIKQRAAEREIVVPPGTELVRTESKYYTKFRGKAVPIDRYQALPNESIGKLRQNAKGAVGRDKRTVSAEELLKESEYLRRGYSEPIFTPGRIIPISTSYSSKRLENSSQPSGFHPIFSGKYTPVPPTEYTSVPSIEYRSITPIPHIPFTSYPDNSYGSRDYSPSNSPSIPLISGNTPASRSKRVLNPDQSLERQNIIRSSEGWGFRQKTHYVQDPLSLLTGRRRR</sequence>
<feature type="compositionally biased region" description="Low complexity" evidence="1">
    <location>
        <begin position="41"/>
        <end position="56"/>
    </location>
</feature>
<feature type="compositionally biased region" description="Polar residues" evidence="1">
    <location>
        <begin position="24"/>
        <end position="40"/>
    </location>
</feature>
<feature type="compositionally biased region" description="Low complexity" evidence="1">
    <location>
        <begin position="666"/>
        <end position="677"/>
    </location>
</feature>
<evidence type="ECO:0000313" key="3">
    <source>
        <dbReference type="Proteomes" id="UP000053087"/>
    </source>
</evidence>
<accession>A0A660HQY0</accession>
<feature type="compositionally biased region" description="Polar residues" evidence="1">
    <location>
        <begin position="109"/>
        <end position="120"/>
    </location>
</feature>
<dbReference type="KEGG" id="mfz:AOB57_004310"/>
<dbReference type="OrthoDB" id="373139at2157"/>
<dbReference type="RefSeq" id="WP_048159126.1">
    <property type="nucleotide sequence ID" value="NZ_CP032683.1"/>
</dbReference>
<feature type="compositionally biased region" description="Polar residues" evidence="1">
    <location>
        <begin position="57"/>
        <end position="72"/>
    </location>
</feature>
<proteinExistence type="predicted"/>
<feature type="region of interest" description="Disordered" evidence="1">
    <location>
        <begin position="660"/>
        <end position="691"/>
    </location>
</feature>
<gene>
    <name evidence="2" type="ORF">AOB57_004310</name>
</gene>
<feature type="region of interest" description="Disordered" evidence="1">
    <location>
        <begin position="1"/>
        <end position="120"/>
    </location>
</feature>
<feature type="compositionally biased region" description="Polar residues" evidence="1">
    <location>
        <begin position="91"/>
        <end position="102"/>
    </location>
</feature>
<dbReference type="GeneID" id="53687319"/>
<organism evidence="2 3">
    <name type="scientific">Methanosarcina flavescens</name>
    <dbReference type="NCBI Taxonomy" id="1715806"/>
    <lineage>
        <taxon>Archaea</taxon>
        <taxon>Methanobacteriati</taxon>
        <taxon>Methanobacteriota</taxon>
        <taxon>Stenosarchaea group</taxon>
        <taxon>Methanomicrobia</taxon>
        <taxon>Methanosarcinales</taxon>
        <taxon>Methanosarcinaceae</taxon>
        <taxon>Methanosarcina</taxon>
    </lineage>
</organism>
<dbReference type="AlphaFoldDB" id="A0A660HQY0"/>
<reference evidence="2 3" key="1">
    <citation type="journal article" date="2016" name="Int. J. Syst. Evol. Microbiol.">
        <title>Methanosarcina flavescens sp. nov., a methanogenic archaeon isolated from a full-scale anaerobic digester.</title>
        <authorList>
            <person name="Kern T."/>
            <person name="Fischer M.A."/>
            <person name="Deppenmeier U."/>
            <person name="Schmitz R.A."/>
            <person name="Rother M."/>
        </authorList>
    </citation>
    <scope>NUCLEOTIDE SEQUENCE [LARGE SCALE GENOMIC DNA]</scope>
    <source>
        <strain evidence="2 3">E03.2</strain>
    </source>
</reference>
<dbReference type="EMBL" id="CP032683">
    <property type="protein sequence ID" value="AYK14519.1"/>
    <property type="molecule type" value="Genomic_DNA"/>
</dbReference>